<evidence type="ECO:0000313" key="1">
    <source>
        <dbReference type="EMBL" id="MEU0710577.1"/>
    </source>
</evidence>
<comment type="caution">
    <text evidence="1">The sequence shown here is derived from an EMBL/GenBank/DDBJ whole genome shotgun (WGS) entry which is preliminary data.</text>
</comment>
<sequence length="171" mass="18628">MERRRTMPDAEPPPPALRQALKELEERLGRSLTDASDGHARWELYRAALGSAAARPALLAAVTAEPDGALASGVVGEVLERLPRAERDTWVRVLPPAVRGFSERRARELAALEDLRTGALAPDRVPELVDGWSDWLQLRVAGEVRDATALRAVAASGRTKRIRRTATEALG</sequence>
<proteinExistence type="predicted"/>
<keyword evidence="2" id="KW-1185">Reference proteome</keyword>
<evidence type="ECO:0000313" key="2">
    <source>
        <dbReference type="Proteomes" id="UP001550378"/>
    </source>
</evidence>
<gene>
    <name evidence="1" type="ORF">ABZ508_24760</name>
</gene>
<accession>A0ABV2WB62</accession>
<dbReference type="EMBL" id="JBEXZR010000026">
    <property type="protein sequence ID" value="MEU0710577.1"/>
    <property type="molecule type" value="Genomic_DNA"/>
</dbReference>
<dbReference type="Proteomes" id="UP001550378">
    <property type="component" value="Unassembled WGS sequence"/>
</dbReference>
<organism evidence="1 2">
    <name type="scientific">Streptomyces lavendulocolor</name>
    <dbReference type="NCBI Taxonomy" id="67316"/>
    <lineage>
        <taxon>Bacteria</taxon>
        <taxon>Bacillati</taxon>
        <taxon>Actinomycetota</taxon>
        <taxon>Actinomycetes</taxon>
        <taxon>Kitasatosporales</taxon>
        <taxon>Streptomycetaceae</taxon>
        <taxon>Streptomyces</taxon>
    </lineage>
</organism>
<dbReference type="RefSeq" id="WP_359658765.1">
    <property type="nucleotide sequence ID" value="NZ_JBEXZP010000400.1"/>
</dbReference>
<reference evidence="1 2" key="1">
    <citation type="submission" date="2024-06" db="EMBL/GenBank/DDBJ databases">
        <title>The Natural Products Discovery Center: Release of the First 8490 Sequenced Strains for Exploring Actinobacteria Biosynthetic Diversity.</title>
        <authorList>
            <person name="Kalkreuter E."/>
            <person name="Kautsar S.A."/>
            <person name="Yang D."/>
            <person name="Bader C.D."/>
            <person name="Teijaro C.N."/>
            <person name="Fluegel L."/>
            <person name="Davis C.M."/>
            <person name="Simpson J.R."/>
            <person name="Lauterbach L."/>
            <person name="Steele A.D."/>
            <person name="Gui C."/>
            <person name="Meng S."/>
            <person name="Li G."/>
            <person name="Viehrig K."/>
            <person name="Ye F."/>
            <person name="Su P."/>
            <person name="Kiefer A.F."/>
            <person name="Nichols A."/>
            <person name="Cepeda A.J."/>
            <person name="Yan W."/>
            <person name="Fan B."/>
            <person name="Jiang Y."/>
            <person name="Adhikari A."/>
            <person name="Zheng C.-J."/>
            <person name="Schuster L."/>
            <person name="Cowan T.M."/>
            <person name="Smanski M.J."/>
            <person name="Chevrette M.G."/>
            <person name="De Carvalho L.P.S."/>
            <person name="Shen B."/>
        </authorList>
    </citation>
    <scope>NUCLEOTIDE SEQUENCE [LARGE SCALE GENOMIC DNA]</scope>
    <source>
        <strain evidence="1 2">NPDC006337</strain>
    </source>
</reference>
<protein>
    <submittedName>
        <fullName evidence="1">Uncharacterized protein</fullName>
    </submittedName>
</protein>
<name>A0ABV2WB62_9ACTN</name>